<evidence type="ECO:0000259" key="6">
    <source>
        <dbReference type="Pfam" id="PF25917"/>
    </source>
</evidence>
<evidence type="ECO:0000256" key="1">
    <source>
        <dbReference type="ARBA" id="ARBA00009477"/>
    </source>
</evidence>
<proteinExistence type="inferred from homology"/>
<evidence type="ECO:0000256" key="3">
    <source>
        <dbReference type="ARBA" id="ARBA00022989"/>
    </source>
</evidence>
<keyword evidence="4" id="KW-0472">Membrane</keyword>
<dbReference type="NCBIfam" id="TIGR01730">
    <property type="entry name" value="RND_mfp"/>
    <property type="match status" value="1"/>
</dbReference>
<dbReference type="PANTHER" id="PTHR30367">
    <property type="entry name" value="P-HYDROXYBENZOIC ACID EFFLUX PUMP SUBUNIT AAEA-RELATED"/>
    <property type="match status" value="1"/>
</dbReference>
<dbReference type="EMBL" id="CACSII010000020">
    <property type="protein sequence ID" value="CAA0119855.1"/>
    <property type="molecule type" value="Genomic_DNA"/>
</dbReference>
<evidence type="ECO:0000259" key="7">
    <source>
        <dbReference type="Pfam" id="PF25963"/>
    </source>
</evidence>
<reference evidence="8 9" key="1">
    <citation type="submission" date="2019-11" db="EMBL/GenBank/DDBJ databases">
        <authorList>
            <person name="Holert J."/>
        </authorList>
    </citation>
    <scope>NUCLEOTIDE SEQUENCE [LARGE SCALE GENOMIC DNA]</scope>
    <source>
        <strain evidence="8">BC5_2</strain>
    </source>
</reference>
<dbReference type="InterPro" id="IPR050393">
    <property type="entry name" value="MFP_Efflux_Pump"/>
</dbReference>
<comment type="similarity">
    <text evidence="1">Belongs to the membrane fusion protein (MFP) (TC 8.A.1) family.</text>
</comment>
<sequence length="272" mass="30028">MLAPWTRDGRLRAEIAEISAEIKGNIVALHVTNNQYVKRGDVLLEIDPSDYTIAKELATAQLKAAQVKLEQLKEEAERRDNIPKGLITVEDRRNANLAFAAQRATVAAATAMLQKAELDLSRTQIHAPSDGYVTNMHLRIGTYLDAGDRTLAFIDKRSFYVVGYFQENRIYGLQPNTPVKVSFLGDNRTFGAHVVSVGRGIADTNQNASSQLLPDVQQTFPWVRLAQRIPVRVEFDTAPPAELLVAGRTCTVIAKPANNQHQSALGVLDDLK</sequence>
<keyword evidence="3" id="KW-1133">Transmembrane helix</keyword>
<dbReference type="Pfam" id="PF25963">
    <property type="entry name" value="Beta-barrel_AAEA"/>
    <property type="match status" value="1"/>
</dbReference>
<dbReference type="Gene3D" id="2.40.30.170">
    <property type="match status" value="1"/>
</dbReference>
<accession>A0A5S9QNR3</accession>
<evidence type="ECO:0000256" key="4">
    <source>
        <dbReference type="ARBA" id="ARBA00023136"/>
    </source>
</evidence>
<dbReference type="SUPFAM" id="SSF111369">
    <property type="entry name" value="HlyD-like secretion proteins"/>
    <property type="match status" value="1"/>
</dbReference>
<dbReference type="AlphaFoldDB" id="A0A5S9QNR3"/>
<protein>
    <submittedName>
        <fullName evidence="8">p-hydroxybenzoic acid efflux pump subunit AaeA</fullName>
    </submittedName>
</protein>
<organism evidence="8 9">
    <name type="scientific">BD1-7 clade bacterium</name>
    <dbReference type="NCBI Taxonomy" id="2029982"/>
    <lineage>
        <taxon>Bacteria</taxon>
        <taxon>Pseudomonadati</taxon>
        <taxon>Pseudomonadota</taxon>
        <taxon>Gammaproteobacteria</taxon>
        <taxon>Cellvibrionales</taxon>
        <taxon>Spongiibacteraceae</taxon>
        <taxon>BD1-7 clade</taxon>
    </lineage>
</organism>
<evidence type="ECO:0000256" key="2">
    <source>
        <dbReference type="ARBA" id="ARBA00022692"/>
    </source>
</evidence>
<dbReference type="InterPro" id="IPR058625">
    <property type="entry name" value="MdtA-like_BSH"/>
</dbReference>
<feature type="coiled-coil region" evidence="5">
    <location>
        <begin position="55"/>
        <end position="82"/>
    </location>
</feature>
<dbReference type="InterPro" id="IPR058634">
    <property type="entry name" value="AaeA-lik-b-barrel"/>
</dbReference>
<dbReference type="GO" id="GO:0016020">
    <property type="term" value="C:membrane"/>
    <property type="evidence" value="ECO:0007669"/>
    <property type="project" value="InterPro"/>
</dbReference>
<evidence type="ECO:0000313" key="8">
    <source>
        <dbReference type="EMBL" id="CAA0119855.1"/>
    </source>
</evidence>
<dbReference type="Proteomes" id="UP000434580">
    <property type="component" value="Unassembled WGS sequence"/>
</dbReference>
<dbReference type="Gene3D" id="2.40.50.100">
    <property type="match status" value="1"/>
</dbReference>
<gene>
    <name evidence="8" type="primary">aaeA_2</name>
    <name evidence="8" type="ORF">DPBNPPHM_02516</name>
</gene>
<feature type="domain" description="Multidrug resistance protein MdtA-like barrel-sandwich hybrid" evidence="6">
    <location>
        <begin position="14"/>
        <end position="152"/>
    </location>
</feature>
<dbReference type="GO" id="GO:0022857">
    <property type="term" value="F:transmembrane transporter activity"/>
    <property type="evidence" value="ECO:0007669"/>
    <property type="project" value="InterPro"/>
</dbReference>
<name>A0A5S9QNR3_9GAMM</name>
<feature type="domain" description="p-hydroxybenzoic acid efflux pump subunit AaeA-like beta-barrel" evidence="7">
    <location>
        <begin position="158"/>
        <end position="253"/>
    </location>
</feature>
<dbReference type="PANTHER" id="PTHR30367:SF1">
    <property type="entry name" value="MULTIDRUG RESISTANCE PROTEIN MDTN"/>
    <property type="match status" value="1"/>
</dbReference>
<keyword evidence="5" id="KW-0175">Coiled coil</keyword>
<evidence type="ECO:0000256" key="5">
    <source>
        <dbReference type="SAM" id="Coils"/>
    </source>
</evidence>
<evidence type="ECO:0000313" key="9">
    <source>
        <dbReference type="Proteomes" id="UP000434580"/>
    </source>
</evidence>
<dbReference type="InterPro" id="IPR006143">
    <property type="entry name" value="RND_pump_MFP"/>
</dbReference>
<keyword evidence="2" id="KW-0812">Transmembrane</keyword>
<dbReference type="Pfam" id="PF25917">
    <property type="entry name" value="BSH_RND"/>
    <property type="match status" value="1"/>
</dbReference>